<protein>
    <submittedName>
        <fullName evidence="1">Uncharacterized protein</fullName>
    </submittedName>
</protein>
<gene>
    <name evidence="1" type="ORF">XPG1_1614</name>
</gene>
<dbReference type="KEGG" id="xpo:XPG1_1614"/>
<accession>A0A068R2N8</accession>
<sequence>MIKTQYSRQKSSPPLTIQPYLIKTNNNQLPPFKMSIKIPIATDKKTLKIMSH</sequence>
<keyword evidence="2" id="KW-1185">Reference proteome</keyword>
<dbReference type="AlphaFoldDB" id="A0A068R2N8"/>
<dbReference type="EMBL" id="FO704551">
    <property type="protein sequence ID" value="CDG21269.1"/>
    <property type="molecule type" value="Genomic_DNA"/>
</dbReference>
<dbReference type="Proteomes" id="UP000032735">
    <property type="component" value="Chromosome"/>
</dbReference>
<evidence type="ECO:0000313" key="2">
    <source>
        <dbReference type="Proteomes" id="UP000032735"/>
    </source>
</evidence>
<reference evidence="1 2" key="1">
    <citation type="submission" date="2013-07" db="EMBL/GenBank/DDBJ databases">
        <authorList>
            <person name="Genoscope - CEA"/>
        </authorList>
    </citation>
    <scope>NUCLEOTIDE SEQUENCE [LARGE SCALE GENOMIC DNA]</scope>
    <source>
        <strain evidence="1 2">G6</strain>
    </source>
</reference>
<dbReference type="HOGENOM" id="CLU_3086350_0_0_6"/>
<evidence type="ECO:0000313" key="1">
    <source>
        <dbReference type="EMBL" id="CDG21269.1"/>
    </source>
</evidence>
<organism evidence="1 2">
    <name type="scientific">Xenorhabdus poinarii G6</name>
    <dbReference type="NCBI Taxonomy" id="1354304"/>
    <lineage>
        <taxon>Bacteria</taxon>
        <taxon>Pseudomonadati</taxon>
        <taxon>Pseudomonadota</taxon>
        <taxon>Gammaproteobacteria</taxon>
        <taxon>Enterobacterales</taxon>
        <taxon>Morganellaceae</taxon>
        <taxon>Xenorhabdus</taxon>
    </lineage>
</organism>
<name>A0A068R2N8_9GAMM</name>
<proteinExistence type="predicted"/>